<dbReference type="EMBL" id="MU793687">
    <property type="protein sequence ID" value="KAJ3780621.1"/>
    <property type="molecule type" value="Genomic_DNA"/>
</dbReference>
<sequence length="299" mass="33287">MSRATPPGTGGETMTVGGRGSSKSRGEEARGGGDSSRSRGEETRGGKVFGRGTKDERRMTSGRGERIVEERRVVEEQKRKQEALAEKRKNKEVQLVEAKQREAERVAEEAATEVEENQARNTAYAKLVEENKKEKEKAAKELAKWQKHVPATKQRQVDVVIPPRPLGSKKKHFKSKSVISDKSDEEGREVVPAPQGEKRKQMVRMIPKGGILSNLDGEYDPENEQGTERHPDAPSPSRPACSQCIMIGRPSECRPQSLQRQAQALRAKWVKLDDEGYEGPAARVGESVTIMRTSRTHRA</sequence>
<feature type="region of interest" description="Disordered" evidence="1">
    <location>
        <begin position="139"/>
        <end position="241"/>
    </location>
</feature>
<evidence type="ECO:0000256" key="1">
    <source>
        <dbReference type="SAM" id="MobiDB-lite"/>
    </source>
</evidence>
<protein>
    <submittedName>
        <fullName evidence="2">Uncharacterized protein</fullName>
    </submittedName>
</protein>
<reference evidence="2" key="1">
    <citation type="submission" date="2022-08" db="EMBL/GenBank/DDBJ databases">
        <authorList>
            <consortium name="DOE Joint Genome Institute"/>
            <person name="Min B."/>
            <person name="Riley R."/>
            <person name="Sierra-Patev S."/>
            <person name="Naranjo-Ortiz M."/>
            <person name="Looney B."/>
            <person name="Konkel Z."/>
            <person name="Slot J.C."/>
            <person name="Sakamoto Y."/>
            <person name="Steenwyk J.L."/>
            <person name="Rokas A."/>
            <person name="Carro J."/>
            <person name="Camarero S."/>
            <person name="Ferreira P."/>
            <person name="Molpeceres G."/>
            <person name="Ruiz-Duenas F.J."/>
            <person name="Serrano A."/>
            <person name="Henrissat B."/>
            <person name="Drula E."/>
            <person name="Hughes K.W."/>
            <person name="Mata J.L."/>
            <person name="Ishikawa N.K."/>
            <person name="Vargas-Isla R."/>
            <person name="Ushijima S."/>
            <person name="Smith C.A."/>
            <person name="Ahrendt S."/>
            <person name="Andreopoulos W."/>
            <person name="He G."/>
            <person name="Labutti K."/>
            <person name="Lipzen A."/>
            <person name="Ng V."/>
            <person name="Sandor L."/>
            <person name="Barry K."/>
            <person name="Martinez A.T."/>
            <person name="Xiao Y."/>
            <person name="Gibbons J.G."/>
            <person name="Terashima K."/>
            <person name="Hibbett D.S."/>
            <person name="Grigoriev I.V."/>
        </authorList>
    </citation>
    <scope>NUCLEOTIDE SEQUENCE</scope>
    <source>
        <strain evidence="2">TFB10291</strain>
    </source>
</reference>
<name>A0AA38KNC6_9AGAR</name>
<proteinExistence type="predicted"/>
<accession>A0AA38KNC6</accession>
<evidence type="ECO:0000313" key="2">
    <source>
        <dbReference type="EMBL" id="KAJ3780621.1"/>
    </source>
</evidence>
<feature type="compositionally biased region" description="Basic and acidic residues" evidence="1">
    <location>
        <begin position="24"/>
        <end position="45"/>
    </location>
</feature>
<evidence type="ECO:0000313" key="3">
    <source>
        <dbReference type="Proteomes" id="UP001163798"/>
    </source>
</evidence>
<gene>
    <name evidence="2" type="ORF">GGU10DRAFT_380406</name>
</gene>
<feature type="region of interest" description="Disordered" evidence="1">
    <location>
        <begin position="1"/>
        <end position="67"/>
    </location>
</feature>
<feature type="compositionally biased region" description="Basic and acidic residues" evidence="1">
    <location>
        <begin position="52"/>
        <end position="67"/>
    </location>
</feature>
<comment type="caution">
    <text evidence="2">The sequence shown here is derived from an EMBL/GenBank/DDBJ whole genome shotgun (WGS) entry which is preliminary data.</text>
</comment>
<dbReference type="AlphaFoldDB" id="A0AA38KNC6"/>
<keyword evidence="3" id="KW-1185">Reference proteome</keyword>
<dbReference type="Proteomes" id="UP001163798">
    <property type="component" value="Unassembled WGS sequence"/>
</dbReference>
<organism evidence="2 3">
    <name type="scientific">Lentinula aff. detonsa</name>
    <dbReference type="NCBI Taxonomy" id="2804958"/>
    <lineage>
        <taxon>Eukaryota</taxon>
        <taxon>Fungi</taxon>
        <taxon>Dikarya</taxon>
        <taxon>Basidiomycota</taxon>
        <taxon>Agaricomycotina</taxon>
        <taxon>Agaricomycetes</taxon>
        <taxon>Agaricomycetidae</taxon>
        <taxon>Agaricales</taxon>
        <taxon>Marasmiineae</taxon>
        <taxon>Omphalotaceae</taxon>
        <taxon>Lentinula</taxon>
    </lineage>
</organism>